<dbReference type="InterPro" id="IPR006016">
    <property type="entry name" value="UspA"/>
</dbReference>
<accession>A0A0F9VCW7</accession>
<gene>
    <name evidence="4" type="ORF">LCGC14_0099270</name>
</gene>
<comment type="subcellular location">
    <subcellularLocation>
        <location evidence="1">Cytoplasm</location>
    </subcellularLocation>
</comment>
<dbReference type="EMBL" id="LAZR01000028">
    <property type="protein sequence ID" value="KKO03006.1"/>
    <property type="molecule type" value="Genomic_DNA"/>
</dbReference>
<dbReference type="PANTHER" id="PTHR47892:SF1">
    <property type="entry name" value="UNIVERSAL STRESS PROTEIN E"/>
    <property type="match status" value="1"/>
</dbReference>
<feature type="domain" description="UspA" evidence="3">
    <location>
        <begin position="166"/>
        <end position="300"/>
    </location>
</feature>
<evidence type="ECO:0000256" key="2">
    <source>
        <dbReference type="ARBA" id="ARBA00022490"/>
    </source>
</evidence>
<comment type="caution">
    <text evidence="4">The sequence shown here is derived from an EMBL/GenBank/DDBJ whole genome shotgun (WGS) entry which is preliminary data.</text>
</comment>
<proteinExistence type="predicted"/>
<sequence>MNIRHMLVVVDPTTENKQPCLERAKNLCQHYPQARLTLLLCDYVAALDGGTLFESNSLEKARASLLQNHLKQLNELAAPLREKGIGVEVQAVWGKRLDRHILQAAQQLKPDLIIKTTHHHNPLKRLFLTNTDWQLIRHAEVPLWLVKKGEKPITQICAAVDPLHVDDKPASLDLKLITSAKTVAGNTGASLHLIHCYNPLPRTMVIDATLVVDYQGYADDVKKHHTEAFSELLKRADAGQAQQHLLEGYPEEAIPAMIEKLGINLLLLGAVSRSRLQSALIGHTAERLLDEVPCDLLIIKPDDFSDPSKPSA</sequence>
<organism evidence="4">
    <name type="scientific">marine sediment metagenome</name>
    <dbReference type="NCBI Taxonomy" id="412755"/>
    <lineage>
        <taxon>unclassified sequences</taxon>
        <taxon>metagenomes</taxon>
        <taxon>ecological metagenomes</taxon>
    </lineage>
</organism>
<dbReference type="AlphaFoldDB" id="A0A0F9VCW7"/>
<reference evidence="4" key="1">
    <citation type="journal article" date="2015" name="Nature">
        <title>Complex archaea that bridge the gap between prokaryotes and eukaryotes.</title>
        <authorList>
            <person name="Spang A."/>
            <person name="Saw J.H."/>
            <person name="Jorgensen S.L."/>
            <person name="Zaremba-Niedzwiedzka K."/>
            <person name="Martijn J."/>
            <person name="Lind A.E."/>
            <person name="van Eijk R."/>
            <person name="Schleper C."/>
            <person name="Guy L."/>
            <person name="Ettema T.J."/>
        </authorList>
    </citation>
    <scope>NUCLEOTIDE SEQUENCE</scope>
</reference>
<feature type="domain" description="UspA" evidence="3">
    <location>
        <begin position="3"/>
        <end position="147"/>
    </location>
</feature>
<evidence type="ECO:0000256" key="1">
    <source>
        <dbReference type="ARBA" id="ARBA00004496"/>
    </source>
</evidence>
<dbReference type="SUPFAM" id="SSF52402">
    <property type="entry name" value="Adenine nucleotide alpha hydrolases-like"/>
    <property type="match status" value="2"/>
</dbReference>
<dbReference type="Pfam" id="PF00582">
    <property type="entry name" value="Usp"/>
    <property type="match status" value="2"/>
</dbReference>
<evidence type="ECO:0000259" key="3">
    <source>
        <dbReference type="Pfam" id="PF00582"/>
    </source>
</evidence>
<keyword evidence="2" id="KW-0963">Cytoplasm</keyword>
<protein>
    <recommendedName>
        <fullName evidence="3">UspA domain-containing protein</fullName>
    </recommendedName>
</protein>
<dbReference type="Gene3D" id="3.40.50.12370">
    <property type="match status" value="1"/>
</dbReference>
<dbReference type="GO" id="GO:0005737">
    <property type="term" value="C:cytoplasm"/>
    <property type="evidence" value="ECO:0007669"/>
    <property type="project" value="UniProtKB-SubCell"/>
</dbReference>
<name>A0A0F9VCW7_9ZZZZ</name>
<dbReference type="PANTHER" id="PTHR47892">
    <property type="entry name" value="UNIVERSAL STRESS PROTEIN E"/>
    <property type="match status" value="1"/>
</dbReference>
<evidence type="ECO:0000313" key="4">
    <source>
        <dbReference type="EMBL" id="KKO03006.1"/>
    </source>
</evidence>